<keyword evidence="2" id="KW-1185">Reference proteome</keyword>
<proteinExistence type="predicted"/>
<evidence type="ECO:0000313" key="1">
    <source>
        <dbReference type="EMBL" id="CAG8460153.1"/>
    </source>
</evidence>
<dbReference type="Proteomes" id="UP000789366">
    <property type="component" value="Unassembled WGS sequence"/>
</dbReference>
<dbReference type="EMBL" id="CAJVPW010000621">
    <property type="protein sequence ID" value="CAG8460153.1"/>
    <property type="molecule type" value="Genomic_DNA"/>
</dbReference>
<comment type="caution">
    <text evidence="1">The sequence shown here is derived from an EMBL/GenBank/DDBJ whole genome shotgun (WGS) entry which is preliminary data.</text>
</comment>
<evidence type="ECO:0000313" key="2">
    <source>
        <dbReference type="Proteomes" id="UP000789366"/>
    </source>
</evidence>
<organism evidence="1 2">
    <name type="scientific">Cetraspora pellucida</name>
    <dbReference type="NCBI Taxonomy" id="1433469"/>
    <lineage>
        <taxon>Eukaryota</taxon>
        <taxon>Fungi</taxon>
        <taxon>Fungi incertae sedis</taxon>
        <taxon>Mucoromycota</taxon>
        <taxon>Glomeromycotina</taxon>
        <taxon>Glomeromycetes</taxon>
        <taxon>Diversisporales</taxon>
        <taxon>Gigasporaceae</taxon>
        <taxon>Cetraspora</taxon>
    </lineage>
</organism>
<name>A0ACA9K9N7_9GLOM</name>
<gene>
    <name evidence="1" type="ORF">SPELUC_LOCUS1221</name>
</gene>
<sequence length="106" mass="12028">MASSSRESTTISDNISSTSTSLTKKRKTSRPNFDEIWSYYIQGDSSGNGHYKATCYYCNESWKHGKPQAMKVHLANQCNSCPKDISAHWHKKLAEKINKYIHKSAP</sequence>
<reference evidence="1" key="1">
    <citation type="submission" date="2021-06" db="EMBL/GenBank/DDBJ databases">
        <authorList>
            <person name="Kallberg Y."/>
            <person name="Tangrot J."/>
            <person name="Rosling A."/>
        </authorList>
    </citation>
    <scope>NUCLEOTIDE SEQUENCE</scope>
    <source>
        <strain evidence="1">28 12/20/2015</strain>
    </source>
</reference>
<feature type="non-terminal residue" evidence="1">
    <location>
        <position position="106"/>
    </location>
</feature>
<protein>
    <submittedName>
        <fullName evidence="1">6143_t:CDS:1</fullName>
    </submittedName>
</protein>
<accession>A0ACA9K9N7</accession>